<evidence type="ECO:0000313" key="1">
    <source>
        <dbReference type="EMBL" id="MBA4538122.1"/>
    </source>
</evidence>
<protein>
    <recommendedName>
        <fullName evidence="5">Bacteriocin</fullName>
    </recommendedName>
</protein>
<reference evidence="1 4" key="2">
    <citation type="submission" date="2020-07" db="EMBL/GenBank/DDBJ databases">
        <authorList>
            <person name="Feng H."/>
        </authorList>
    </citation>
    <scope>NUCLEOTIDE SEQUENCE [LARGE SCALE GENOMIC DNA]</scope>
    <source>
        <strain evidence="4">s-12</strain>
        <strain evidence="1">S-12</strain>
    </source>
</reference>
<dbReference type="EMBL" id="JACEIO010000035">
    <property type="protein sequence ID" value="MBA4538122.1"/>
    <property type="molecule type" value="Genomic_DNA"/>
</dbReference>
<evidence type="ECO:0000313" key="2">
    <source>
        <dbReference type="EMBL" id="NEY82442.1"/>
    </source>
</evidence>
<gene>
    <name evidence="2" type="ORF">G4D64_13230</name>
    <name evidence="1" type="ORF">H1Z61_13500</name>
</gene>
<evidence type="ECO:0000313" key="4">
    <source>
        <dbReference type="Proteomes" id="UP000570010"/>
    </source>
</evidence>
<dbReference type="AlphaFoldDB" id="A0A6B3VZU9"/>
<organism evidence="2 3">
    <name type="scientific">Bacillus aquiflavi</name>
    <dbReference type="NCBI Taxonomy" id="2672567"/>
    <lineage>
        <taxon>Bacteria</taxon>
        <taxon>Bacillati</taxon>
        <taxon>Bacillota</taxon>
        <taxon>Bacilli</taxon>
        <taxon>Bacillales</taxon>
        <taxon>Bacillaceae</taxon>
        <taxon>Bacillus</taxon>
    </lineage>
</organism>
<reference evidence="2 3" key="1">
    <citation type="submission" date="2020-02" db="EMBL/GenBank/DDBJ databases">
        <title>Bacillus aquiflavi sp. nov., isolated from yellow water of strong flavor Chinese baijiu in Yibin region of China.</title>
        <authorList>
            <person name="Xie J."/>
        </authorList>
    </citation>
    <scope>NUCLEOTIDE SEQUENCE [LARGE SCALE GENOMIC DNA]</scope>
    <source>
        <strain evidence="2 3">3H-10</strain>
    </source>
</reference>
<dbReference type="Proteomes" id="UP000570010">
    <property type="component" value="Unassembled WGS sequence"/>
</dbReference>
<sequence length="118" mass="12196">MNSIALKNRQVLQFPTNYAEVSGEEMQYIDGGGFVGFRVTFKASTRKMGAAVGGAYVAGVVGWHCRHLATAGPWGAGAAAAITAAAGGTASWAINKGLRRVNIGVNIPGVSWSKSLTI</sequence>
<proteinExistence type="predicted"/>
<dbReference type="Proteomes" id="UP000472971">
    <property type="component" value="Unassembled WGS sequence"/>
</dbReference>
<keyword evidence="3" id="KW-1185">Reference proteome</keyword>
<evidence type="ECO:0008006" key="5">
    <source>
        <dbReference type="Google" id="ProtNLM"/>
    </source>
</evidence>
<name>A0A6B3VZU9_9BACI</name>
<evidence type="ECO:0000313" key="3">
    <source>
        <dbReference type="Proteomes" id="UP000472971"/>
    </source>
</evidence>
<dbReference type="RefSeq" id="WP_163242850.1">
    <property type="nucleotide sequence ID" value="NZ_JAAIWN010000035.1"/>
</dbReference>
<comment type="caution">
    <text evidence="2">The sequence shown here is derived from an EMBL/GenBank/DDBJ whole genome shotgun (WGS) entry which is preliminary data.</text>
</comment>
<accession>A0A6B3VZU9</accession>
<dbReference type="EMBL" id="JAAIWN010000035">
    <property type="protein sequence ID" value="NEY82442.1"/>
    <property type="molecule type" value="Genomic_DNA"/>
</dbReference>